<keyword evidence="12" id="KW-0460">Magnesium</keyword>
<dbReference type="UniPathway" id="UPA00138"/>
<evidence type="ECO:0000256" key="1">
    <source>
        <dbReference type="ARBA" id="ARBA00001946"/>
    </source>
</evidence>
<sequence>MPPALYGELKAAYHRLESICGAEAPGVAVRSSALDEDGEAASFAGQHETFLNVVGVEAVAEAVLRCWASVRSPRALDYRRRQGLSLDGVRIAVLVQQLVPADVSAVVFSANPVTGGREEVVINASWGLGESVVGGTVTPDTYTVRKADLTLLSRQVSEKRRMTVPVSGGTREVDVPRFLRDQPALSDDQAAEMARLAVALEAKQGRPVDVECACHAGDLYLLQCRPITTLAERRMNDER</sequence>
<comment type="cofactor">
    <cofactor evidence="1">
        <name>Mg(2+)</name>
        <dbReference type="ChEBI" id="CHEBI:18420"/>
    </cofactor>
</comment>
<evidence type="ECO:0000256" key="3">
    <source>
        <dbReference type="ARBA" id="ARBA00004742"/>
    </source>
</evidence>
<dbReference type="PANTHER" id="PTHR43030:SF1">
    <property type="entry name" value="PHOSPHOENOLPYRUVATE SYNTHASE"/>
    <property type="match status" value="1"/>
</dbReference>
<evidence type="ECO:0000256" key="13">
    <source>
        <dbReference type="ARBA" id="ARBA00033470"/>
    </source>
</evidence>
<comment type="similarity">
    <text evidence="4">Belongs to the PEP-utilizing enzyme family.</text>
</comment>
<evidence type="ECO:0000256" key="10">
    <source>
        <dbReference type="ARBA" id="ARBA00022777"/>
    </source>
</evidence>
<dbReference type="EMBL" id="MFKF01000064">
    <property type="protein sequence ID" value="OGG55644.1"/>
    <property type="molecule type" value="Genomic_DNA"/>
</dbReference>
<dbReference type="InterPro" id="IPR006319">
    <property type="entry name" value="PEP_synth"/>
</dbReference>
<evidence type="ECO:0000313" key="17">
    <source>
        <dbReference type="Proteomes" id="UP000178606"/>
    </source>
</evidence>
<dbReference type="InterPro" id="IPR013815">
    <property type="entry name" value="ATP_grasp_subdomain_1"/>
</dbReference>
<dbReference type="GO" id="GO:0005524">
    <property type="term" value="F:ATP binding"/>
    <property type="evidence" value="ECO:0007669"/>
    <property type="project" value="UniProtKB-KW"/>
</dbReference>
<evidence type="ECO:0000313" key="16">
    <source>
        <dbReference type="EMBL" id="OGG55644.1"/>
    </source>
</evidence>
<evidence type="ECO:0000256" key="6">
    <source>
        <dbReference type="ARBA" id="ARBA00021623"/>
    </source>
</evidence>
<keyword evidence="9" id="KW-0547">Nucleotide-binding</keyword>
<evidence type="ECO:0000259" key="15">
    <source>
        <dbReference type="Pfam" id="PF01326"/>
    </source>
</evidence>
<reference evidence="16 17" key="1">
    <citation type="journal article" date="2016" name="Nat. Commun.">
        <title>Thousands of microbial genomes shed light on interconnected biogeochemical processes in an aquifer system.</title>
        <authorList>
            <person name="Anantharaman K."/>
            <person name="Brown C.T."/>
            <person name="Hug L.A."/>
            <person name="Sharon I."/>
            <person name="Castelle C.J."/>
            <person name="Probst A.J."/>
            <person name="Thomas B.C."/>
            <person name="Singh A."/>
            <person name="Wilkins M.J."/>
            <person name="Karaoz U."/>
            <person name="Brodie E.L."/>
            <person name="Williams K.H."/>
            <person name="Hubbard S.S."/>
            <person name="Banfield J.F."/>
        </authorList>
    </citation>
    <scope>NUCLEOTIDE SEQUENCE [LARGE SCALE GENOMIC DNA]</scope>
    <source>
        <strain evidence="17">RIFCSPLOWO2_12_FULL_64_10</strain>
    </source>
</reference>
<evidence type="ECO:0000256" key="4">
    <source>
        <dbReference type="ARBA" id="ARBA00007837"/>
    </source>
</evidence>
<keyword evidence="10" id="KW-0418">Kinase</keyword>
<dbReference type="Pfam" id="PF01326">
    <property type="entry name" value="PPDK_N"/>
    <property type="match status" value="1"/>
</dbReference>
<evidence type="ECO:0000256" key="8">
    <source>
        <dbReference type="ARBA" id="ARBA00022723"/>
    </source>
</evidence>
<keyword evidence="7" id="KW-0808">Transferase</keyword>
<comment type="function">
    <text evidence="2">Catalyzes the phosphorylation of pyruvate to phosphoenolpyruvate.</text>
</comment>
<comment type="catalytic activity">
    <reaction evidence="14">
        <text>pyruvate + ATP + H2O = phosphoenolpyruvate + AMP + phosphate + 2 H(+)</text>
        <dbReference type="Rhea" id="RHEA:11364"/>
        <dbReference type="ChEBI" id="CHEBI:15361"/>
        <dbReference type="ChEBI" id="CHEBI:15377"/>
        <dbReference type="ChEBI" id="CHEBI:15378"/>
        <dbReference type="ChEBI" id="CHEBI:30616"/>
        <dbReference type="ChEBI" id="CHEBI:43474"/>
        <dbReference type="ChEBI" id="CHEBI:58702"/>
        <dbReference type="ChEBI" id="CHEBI:456215"/>
        <dbReference type="EC" id="2.7.9.2"/>
    </reaction>
</comment>
<evidence type="ECO:0000256" key="2">
    <source>
        <dbReference type="ARBA" id="ARBA00002988"/>
    </source>
</evidence>
<evidence type="ECO:0000256" key="7">
    <source>
        <dbReference type="ARBA" id="ARBA00022679"/>
    </source>
</evidence>
<dbReference type="GO" id="GO:0008986">
    <property type="term" value="F:pyruvate, water dikinase activity"/>
    <property type="evidence" value="ECO:0007669"/>
    <property type="project" value="UniProtKB-EC"/>
</dbReference>
<keyword evidence="8" id="KW-0479">Metal-binding</keyword>
<evidence type="ECO:0000256" key="12">
    <source>
        <dbReference type="ARBA" id="ARBA00022842"/>
    </source>
</evidence>
<evidence type="ECO:0000256" key="14">
    <source>
        <dbReference type="ARBA" id="ARBA00047700"/>
    </source>
</evidence>
<proteinExistence type="inferred from homology"/>
<dbReference type="InterPro" id="IPR002192">
    <property type="entry name" value="PPDK_AMP/ATP-bd"/>
</dbReference>
<evidence type="ECO:0000256" key="11">
    <source>
        <dbReference type="ARBA" id="ARBA00022840"/>
    </source>
</evidence>
<name>A0A1F6D2I0_HANXR</name>
<dbReference type="Gene3D" id="3.30.470.20">
    <property type="entry name" value="ATP-grasp fold, B domain"/>
    <property type="match status" value="1"/>
</dbReference>
<dbReference type="Gene3D" id="3.30.1490.20">
    <property type="entry name" value="ATP-grasp fold, A domain"/>
    <property type="match status" value="1"/>
</dbReference>
<evidence type="ECO:0000256" key="9">
    <source>
        <dbReference type="ARBA" id="ARBA00022741"/>
    </source>
</evidence>
<feature type="domain" description="Pyruvate phosphate dikinase AMP/ATP-binding" evidence="15">
    <location>
        <begin position="1"/>
        <end position="234"/>
    </location>
</feature>
<evidence type="ECO:0000256" key="5">
    <source>
        <dbReference type="ARBA" id="ARBA00011996"/>
    </source>
</evidence>
<comment type="pathway">
    <text evidence="3">Carbohydrate biosynthesis; gluconeogenesis.</text>
</comment>
<dbReference type="GO" id="GO:0046872">
    <property type="term" value="F:metal ion binding"/>
    <property type="evidence" value="ECO:0007669"/>
    <property type="project" value="UniProtKB-KW"/>
</dbReference>
<keyword evidence="11" id="KW-0067">ATP-binding</keyword>
<dbReference type="AlphaFoldDB" id="A0A1F6D2I0"/>
<gene>
    <name evidence="16" type="ORF">A3F84_23830</name>
</gene>
<dbReference type="GO" id="GO:0006094">
    <property type="term" value="P:gluconeogenesis"/>
    <property type="evidence" value="ECO:0007669"/>
    <property type="project" value="UniProtKB-UniPathway"/>
</dbReference>
<organism evidence="16 17">
    <name type="scientific">Handelsmanbacteria sp. (strain RIFCSPLOWO2_12_FULL_64_10)</name>
    <dbReference type="NCBI Taxonomy" id="1817868"/>
    <lineage>
        <taxon>Bacteria</taxon>
        <taxon>Candidatus Handelsmaniibacteriota</taxon>
    </lineage>
</organism>
<dbReference type="PANTHER" id="PTHR43030">
    <property type="entry name" value="PHOSPHOENOLPYRUVATE SYNTHASE"/>
    <property type="match status" value="1"/>
</dbReference>
<accession>A0A1F6D2I0</accession>
<dbReference type="Proteomes" id="UP000178606">
    <property type="component" value="Unassembled WGS sequence"/>
</dbReference>
<dbReference type="EC" id="2.7.9.2" evidence="5"/>
<protein>
    <recommendedName>
        <fullName evidence="6">Phosphoenolpyruvate synthase</fullName>
        <ecNumber evidence="5">2.7.9.2</ecNumber>
    </recommendedName>
    <alternativeName>
        <fullName evidence="13">Pyruvate, water dikinase</fullName>
    </alternativeName>
</protein>
<dbReference type="SUPFAM" id="SSF56059">
    <property type="entry name" value="Glutathione synthetase ATP-binding domain-like"/>
    <property type="match status" value="1"/>
</dbReference>
<comment type="caution">
    <text evidence="16">The sequence shown here is derived from an EMBL/GenBank/DDBJ whole genome shotgun (WGS) entry which is preliminary data.</text>
</comment>